<keyword evidence="7 10" id="KW-0799">Topoisomerase</keyword>
<evidence type="ECO:0000256" key="10">
    <source>
        <dbReference type="HAMAP-Rule" id="MF_00952"/>
    </source>
</evidence>
<dbReference type="InterPro" id="IPR013826">
    <property type="entry name" value="Topo_IA_cen_sub3"/>
</dbReference>
<comment type="caution">
    <text evidence="13">The sequence shown here is derived from an EMBL/GenBank/DDBJ whole genome shotgun (WGS) entry which is preliminary data.</text>
</comment>
<keyword evidence="8 10" id="KW-0238">DNA-binding</keyword>
<feature type="site" description="Interaction with DNA" evidence="10">
    <location>
        <position position="143"/>
    </location>
</feature>
<feature type="active site" description="O-(5'-phospho-DNA)-tyrosine intermediate" evidence="10">
    <location>
        <position position="302"/>
    </location>
</feature>
<dbReference type="Gene3D" id="2.70.20.10">
    <property type="entry name" value="Topoisomerase I, domain 3"/>
    <property type="match status" value="1"/>
</dbReference>
<dbReference type="InterPro" id="IPR005733">
    <property type="entry name" value="TopoI_bac-type"/>
</dbReference>
<dbReference type="GO" id="GO:0003917">
    <property type="term" value="F:DNA topoisomerase type I (single strand cut, ATP-independent) activity"/>
    <property type="evidence" value="ECO:0007669"/>
    <property type="project" value="UniProtKB-UniRule"/>
</dbReference>
<evidence type="ECO:0000313" key="13">
    <source>
        <dbReference type="EMBL" id="RKD34424.1"/>
    </source>
</evidence>
<organism evidence="13 14">
    <name type="scientific">Thermohalobacter berrensis</name>
    <dbReference type="NCBI Taxonomy" id="99594"/>
    <lineage>
        <taxon>Bacteria</taxon>
        <taxon>Bacillati</taxon>
        <taxon>Bacillota</taxon>
        <taxon>Tissierellia</taxon>
        <taxon>Tissierellales</taxon>
        <taxon>Thermohalobacteraceae</taxon>
        <taxon>Thermohalobacter</taxon>
    </lineage>
</organism>
<name>A0A419TAB2_9FIRM</name>
<keyword evidence="6" id="KW-0460">Magnesium</keyword>
<dbReference type="InterPro" id="IPR013825">
    <property type="entry name" value="Topo_IA_cen_sub2"/>
</dbReference>
<evidence type="ECO:0000256" key="9">
    <source>
        <dbReference type="ARBA" id="ARBA00023235"/>
    </source>
</evidence>
<dbReference type="InterPro" id="IPR000380">
    <property type="entry name" value="Topo_IA"/>
</dbReference>
<dbReference type="SMART" id="SM00493">
    <property type="entry name" value="TOPRIM"/>
    <property type="match status" value="1"/>
</dbReference>
<dbReference type="InterPro" id="IPR013497">
    <property type="entry name" value="Topo_IA_cen"/>
</dbReference>
<dbReference type="InterPro" id="IPR023405">
    <property type="entry name" value="Topo_IA_core_domain"/>
</dbReference>
<proteinExistence type="inferred from homology"/>
<evidence type="ECO:0000256" key="6">
    <source>
        <dbReference type="ARBA" id="ARBA00022842"/>
    </source>
</evidence>
<sequence length="697" mass="79997">MAKSLVIVESPSKAKTIAKFLGRKYKVKASVGHVRDLPKSKLGINIEEDFQPQYITIRGKGPVLKELRKEAKKAEKIFLATDPDREGEAISWHLAYILGLDENDNVRIEFNEITKNAIKNAIKHPRPINQNLVDAQQARRILDRLVGYKISPLLWRKIKRGLSAGRVQSVAVKLICDREKEIENFKPKEYWTIDAILSKNSEEFKASFYGKKEGNKEVKVEINNKDEVNKILKDIQDKQFIVDEVKQKQKKRNPYPPFTTSSLQQDASRRLGFSTKKTMLIAQQLYEGIDIKGEGSVGLITYIRTDSVRISKEALNSANNYIKEKIGDKYSVGKRQFSKGKKNDIQDAHECIRPTSIYRTPEAIKESLNKDQYKLYKLIWERFVASQMSPAIYDTLSVKIKVGSYIFKARGSKLKFDGFLKIYNISSKDKDIDIPSLAKGEKIELNKIEPKQHFTQPPSRYTEASLVKTLEELGIGRPSTYAPTISTILSRGYVIYENKSLKPTELGTVVTELLEEYFKNIMNEKFTAELEEKLDKVEEGKVQWKDVIKNFYSSFKPILETAEKEINKIEIEDEETDVICEKCGRNMVIKHGRYGKFLACPGYPECKNTKPIVKEIGVKCPECGNEIVERKSKKGRKFYGCSNYPDCKFVSWDEPVNEKCPECDGMMVLKRTKKGTYIKCTNKECGHRKEYNKKKRG</sequence>
<dbReference type="SUPFAM" id="SSF57783">
    <property type="entry name" value="Zinc beta-ribbon"/>
    <property type="match status" value="2"/>
</dbReference>
<dbReference type="SMART" id="SM00437">
    <property type="entry name" value="TOP1Ac"/>
    <property type="match status" value="1"/>
</dbReference>
<evidence type="ECO:0000256" key="4">
    <source>
        <dbReference type="ARBA" id="ARBA00022771"/>
    </source>
</evidence>
<dbReference type="GO" id="GO:0008270">
    <property type="term" value="F:zinc ion binding"/>
    <property type="evidence" value="ECO:0007669"/>
    <property type="project" value="UniProtKB-KW"/>
</dbReference>
<protein>
    <recommendedName>
        <fullName evidence="10">DNA topoisomerase 1</fullName>
        <ecNumber evidence="10">5.6.2.1</ecNumber>
    </recommendedName>
    <alternativeName>
        <fullName evidence="10">DNA topoisomerase I</fullName>
    </alternativeName>
</protein>
<evidence type="ECO:0000256" key="2">
    <source>
        <dbReference type="ARBA" id="ARBA00009446"/>
    </source>
</evidence>
<evidence type="ECO:0000256" key="7">
    <source>
        <dbReference type="ARBA" id="ARBA00023029"/>
    </source>
</evidence>
<dbReference type="InterPro" id="IPR003602">
    <property type="entry name" value="Topo_IA_DNA-bd_dom"/>
</dbReference>
<dbReference type="Pfam" id="PF01396">
    <property type="entry name" value="Zn_ribbon_Top1"/>
    <property type="match status" value="3"/>
</dbReference>
<comment type="function">
    <text evidence="10">Releases the supercoiling and torsional tension of DNA, which is introduced during the DNA replication and transcription, by transiently cleaving and rejoining one strand of the DNA duplex. Introduces a single-strand break via transesterification at a target site in duplex DNA. The scissile phosphodiester is attacked by the catalytic tyrosine of the enzyme, resulting in the formation of a DNA-(5'-phosphotyrosyl)-enzyme intermediate and the expulsion of a 3'-OH DNA strand. The free DNA strand then undergoes passage around the unbroken strand, thus removing DNA supercoils. Finally, in the religation step, the DNA 3'-OH attacks the covalent intermediate to expel the active-site tyrosine and restore the DNA phosphodiester backbone.</text>
</comment>
<feature type="site" description="Interaction with DNA" evidence="10">
    <location>
        <position position="33"/>
    </location>
</feature>
<dbReference type="SUPFAM" id="SSF56712">
    <property type="entry name" value="Prokaryotic type I DNA topoisomerase"/>
    <property type="match status" value="1"/>
</dbReference>
<evidence type="ECO:0000259" key="11">
    <source>
        <dbReference type="PROSITE" id="PS50880"/>
    </source>
</evidence>
<dbReference type="CDD" id="cd03363">
    <property type="entry name" value="TOPRIM_TopoIA_TopoI"/>
    <property type="match status" value="1"/>
</dbReference>
<dbReference type="CDD" id="cd00186">
    <property type="entry name" value="TOP1Ac"/>
    <property type="match status" value="1"/>
</dbReference>
<feature type="site" description="Interaction with DNA" evidence="10">
    <location>
        <position position="491"/>
    </location>
</feature>
<dbReference type="InterPro" id="IPR023406">
    <property type="entry name" value="Topo_IA_AS"/>
</dbReference>
<dbReference type="PRINTS" id="PR00417">
    <property type="entry name" value="PRTPISMRASEI"/>
</dbReference>
<dbReference type="OrthoDB" id="9804262at2"/>
<evidence type="ECO:0000259" key="12">
    <source>
        <dbReference type="PROSITE" id="PS52039"/>
    </source>
</evidence>
<feature type="site" description="Interaction with DNA" evidence="10">
    <location>
        <position position="140"/>
    </location>
</feature>
<dbReference type="HAMAP" id="MF_00952">
    <property type="entry name" value="Topoisom_1_prok"/>
    <property type="match status" value="1"/>
</dbReference>
<dbReference type="GO" id="GO:0005694">
    <property type="term" value="C:chromosome"/>
    <property type="evidence" value="ECO:0007669"/>
    <property type="project" value="InterPro"/>
</dbReference>
<evidence type="ECO:0000256" key="3">
    <source>
        <dbReference type="ARBA" id="ARBA00022723"/>
    </source>
</evidence>
<keyword evidence="5" id="KW-0862">Zinc</keyword>
<keyword evidence="4" id="KW-0863">Zinc-finger</keyword>
<dbReference type="Gene3D" id="1.10.460.10">
    <property type="entry name" value="Topoisomerase I, domain 2"/>
    <property type="match status" value="1"/>
</dbReference>
<comment type="catalytic activity">
    <reaction evidence="1 10">
        <text>ATP-independent breakage of single-stranded DNA, followed by passage and rejoining.</text>
        <dbReference type="EC" id="5.6.2.1"/>
    </reaction>
</comment>
<dbReference type="EC" id="5.6.2.1" evidence="10"/>
<keyword evidence="3" id="KW-0479">Metal-binding</keyword>
<dbReference type="AlphaFoldDB" id="A0A419TAB2"/>
<comment type="similarity">
    <text evidence="2 10">Belongs to the type IA topoisomerase family.</text>
</comment>
<gene>
    <name evidence="10" type="primary">topA</name>
    <name evidence="13" type="ORF">BET03_00910</name>
</gene>
<dbReference type="PANTHER" id="PTHR42785">
    <property type="entry name" value="DNA TOPOISOMERASE, TYPE IA, CORE"/>
    <property type="match status" value="1"/>
</dbReference>
<dbReference type="InterPro" id="IPR013824">
    <property type="entry name" value="Topo_IA_cen_sub1"/>
</dbReference>
<comment type="subunit">
    <text evidence="10">Monomer.</text>
</comment>
<dbReference type="GO" id="GO:0006265">
    <property type="term" value="P:DNA topological change"/>
    <property type="evidence" value="ECO:0007669"/>
    <property type="project" value="UniProtKB-UniRule"/>
</dbReference>
<evidence type="ECO:0000256" key="5">
    <source>
        <dbReference type="ARBA" id="ARBA00022833"/>
    </source>
</evidence>
<feature type="site" description="Interaction with DNA" evidence="10">
    <location>
        <position position="148"/>
    </location>
</feature>
<dbReference type="Pfam" id="PF01751">
    <property type="entry name" value="Toprim"/>
    <property type="match status" value="1"/>
</dbReference>
<dbReference type="Gene3D" id="1.10.290.10">
    <property type="entry name" value="Topoisomerase I, domain 4"/>
    <property type="match status" value="1"/>
</dbReference>
<keyword evidence="14" id="KW-1185">Reference proteome</keyword>
<dbReference type="PROSITE" id="PS00396">
    <property type="entry name" value="TOPO_IA_1"/>
    <property type="match status" value="1"/>
</dbReference>
<dbReference type="GO" id="GO:0003677">
    <property type="term" value="F:DNA binding"/>
    <property type="evidence" value="ECO:0007669"/>
    <property type="project" value="UniProtKB-KW"/>
</dbReference>
<dbReference type="SMART" id="SM00436">
    <property type="entry name" value="TOP1Bc"/>
    <property type="match status" value="1"/>
</dbReference>
<dbReference type="RefSeq" id="WP_120166299.1">
    <property type="nucleotide sequence ID" value="NZ_MCIB01000001.1"/>
</dbReference>
<accession>A0A419TAB2</accession>
<dbReference type="Gene3D" id="3.30.65.10">
    <property type="entry name" value="Bacterial Topoisomerase I, domain 1"/>
    <property type="match status" value="2"/>
</dbReference>
<feature type="domain" description="Toprim" evidence="11">
    <location>
        <begin position="3"/>
        <end position="114"/>
    </location>
</feature>
<feature type="site" description="Interaction with DNA" evidence="10">
    <location>
        <position position="139"/>
    </location>
</feature>
<feature type="domain" description="Topo IA-type catalytic" evidence="12">
    <location>
        <begin position="129"/>
        <end position="559"/>
    </location>
</feature>
<dbReference type="Pfam" id="PF01131">
    <property type="entry name" value="Topoisom_bac"/>
    <property type="match status" value="1"/>
</dbReference>
<dbReference type="PROSITE" id="PS52039">
    <property type="entry name" value="TOPO_IA_2"/>
    <property type="match status" value="1"/>
</dbReference>
<evidence type="ECO:0000313" key="14">
    <source>
        <dbReference type="Proteomes" id="UP000284177"/>
    </source>
</evidence>
<evidence type="ECO:0000256" key="8">
    <source>
        <dbReference type="ARBA" id="ARBA00023125"/>
    </source>
</evidence>
<dbReference type="PROSITE" id="PS50880">
    <property type="entry name" value="TOPRIM"/>
    <property type="match status" value="1"/>
</dbReference>
<dbReference type="NCBIfam" id="TIGR01051">
    <property type="entry name" value="topA_bact"/>
    <property type="match status" value="1"/>
</dbReference>
<keyword evidence="9 10" id="KW-0413">Isomerase</keyword>
<dbReference type="EMBL" id="MCIB01000001">
    <property type="protein sequence ID" value="RKD34424.1"/>
    <property type="molecule type" value="Genomic_DNA"/>
</dbReference>
<feature type="region of interest" description="Interaction with DNA" evidence="10">
    <location>
        <begin position="163"/>
        <end position="168"/>
    </location>
</feature>
<evidence type="ECO:0000256" key="1">
    <source>
        <dbReference type="ARBA" id="ARBA00000213"/>
    </source>
</evidence>
<dbReference type="PANTHER" id="PTHR42785:SF1">
    <property type="entry name" value="DNA TOPOISOMERASE"/>
    <property type="match status" value="1"/>
</dbReference>
<dbReference type="Proteomes" id="UP000284177">
    <property type="component" value="Unassembled WGS sequence"/>
</dbReference>
<dbReference type="InterPro" id="IPR003601">
    <property type="entry name" value="Topo_IA_2"/>
</dbReference>
<dbReference type="InterPro" id="IPR013498">
    <property type="entry name" value="Topo_IA_Znf"/>
</dbReference>
<dbReference type="InterPro" id="IPR006171">
    <property type="entry name" value="TOPRIM_dom"/>
</dbReference>
<dbReference type="InterPro" id="IPR034149">
    <property type="entry name" value="TOPRIM_TopoI"/>
</dbReference>
<dbReference type="InterPro" id="IPR028612">
    <property type="entry name" value="Topoisom_1_IA"/>
</dbReference>
<feature type="site" description="Interaction with DNA" evidence="10">
    <location>
        <position position="304"/>
    </location>
</feature>
<reference evidence="13 14" key="1">
    <citation type="submission" date="2016-08" db="EMBL/GenBank/DDBJ databases">
        <title>Novel Firmicutes and Novel Genomes.</title>
        <authorList>
            <person name="Poppleton D.I."/>
            <person name="Gribaldo S."/>
        </authorList>
    </citation>
    <scope>NUCLEOTIDE SEQUENCE [LARGE SCALE GENOMIC DNA]</scope>
    <source>
        <strain evidence="13 14">CTT3</strain>
    </source>
</reference>
<feature type="site" description="Interaction with DNA" evidence="10">
    <location>
        <position position="155"/>
    </location>
</feature>
<dbReference type="Gene3D" id="3.40.50.140">
    <property type="match status" value="1"/>
</dbReference>